<feature type="repeat" description="ANK" evidence="3">
    <location>
        <begin position="328"/>
        <end position="360"/>
    </location>
</feature>
<keyword evidence="2 3" id="KW-0040">ANK repeat</keyword>
<evidence type="ECO:0000256" key="2">
    <source>
        <dbReference type="ARBA" id="ARBA00023043"/>
    </source>
</evidence>
<feature type="compositionally biased region" description="Basic and acidic residues" evidence="4">
    <location>
        <begin position="1"/>
        <end position="18"/>
    </location>
</feature>
<dbReference type="GO" id="GO:0000976">
    <property type="term" value="F:transcription cis-regulatory region binding"/>
    <property type="evidence" value="ECO:0007669"/>
    <property type="project" value="TreeGrafter"/>
</dbReference>
<feature type="repeat" description="ANK" evidence="3">
    <location>
        <begin position="208"/>
        <end position="235"/>
    </location>
</feature>
<dbReference type="SUPFAM" id="SSF48403">
    <property type="entry name" value="Ankyrin repeat"/>
    <property type="match status" value="1"/>
</dbReference>
<proteinExistence type="predicted"/>
<comment type="caution">
    <text evidence="5">The sequence shown here is derived from an EMBL/GenBank/DDBJ whole genome shotgun (WGS) entry which is preliminary data.</text>
</comment>
<dbReference type="GO" id="GO:0045944">
    <property type="term" value="P:positive regulation of transcription by RNA polymerase II"/>
    <property type="evidence" value="ECO:0007669"/>
    <property type="project" value="TreeGrafter"/>
</dbReference>
<sequence length="441" mass="47578">MSDDGELKPMETEPEERPPASPPAASAAAAKELPASAEKEPPASAEKEPPASAEKELDEYLEGASCWKSFEDVEDEVHYLRHRGDALVSQEVASIPVAELTDVRSLKRYLQGICGVTRFRQRLVDKHETWDDMLKLDSPADLQLAVLPFSNATDDASIQQCMKLADAAHRGILHLVEELLQLPLHPDGIQHLESRSKRRRIEARDPLFRDPPLFWACKRGNTEVVRLLLEAGAPIPDAALAAASSNGHADVVCLLLQAGASVNDAGHHAPLAMASANGHIEIVRVLLQGGADPAQDGSALTSASLHGHTEIFKLLLESRATVDNPGSCGETPLTSACGAGCNQTVQMLLEAGADSSKAARLHTPLGAAIVNGRAIFQAASQTQAPVPVPTMLILGENERFDFNVLPFTEFIVLAMKPFKTQIQALNRYAELCTPVYLSRTW</sequence>
<reference evidence="5" key="1">
    <citation type="submission" date="2021-02" db="EMBL/GenBank/DDBJ databases">
        <authorList>
            <person name="Dougan E. K."/>
            <person name="Rhodes N."/>
            <person name="Thang M."/>
            <person name="Chan C."/>
        </authorList>
    </citation>
    <scope>NUCLEOTIDE SEQUENCE</scope>
</reference>
<dbReference type="Pfam" id="PF12796">
    <property type="entry name" value="Ank_2"/>
    <property type="match status" value="1"/>
</dbReference>
<feature type="region of interest" description="Disordered" evidence="4">
    <location>
        <begin position="1"/>
        <end position="58"/>
    </location>
</feature>
<feature type="compositionally biased region" description="Basic and acidic residues" evidence="4">
    <location>
        <begin position="37"/>
        <end position="55"/>
    </location>
</feature>
<dbReference type="PANTHER" id="PTHR24193">
    <property type="entry name" value="ANKYRIN REPEAT PROTEIN"/>
    <property type="match status" value="1"/>
</dbReference>
<dbReference type="Gene3D" id="1.25.40.20">
    <property type="entry name" value="Ankyrin repeat-containing domain"/>
    <property type="match status" value="2"/>
</dbReference>
<evidence type="ECO:0000256" key="4">
    <source>
        <dbReference type="SAM" id="MobiDB-lite"/>
    </source>
</evidence>
<feature type="compositionally biased region" description="Low complexity" evidence="4">
    <location>
        <begin position="23"/>
        <end position="36"/>
    </location>
</feature>
<gene>
    <name evidence="5" type="primary">mask-1</name>
    <name evidence="5" type="ORF">SPIL2461_LOCUS5760</name>
</gene>
<accession>A0A812MLE5</accession>
<dbReference type="PROSITE" id="PS50088">
    <property type="entry name" value="ANK_REPEAT"/>
    <property type="match status" value="3"/>
</dbReference>
<evidence type="ECO:0000313" key="5">
    <source>
        <dbReference type="EMBL" id="CAE7266315.1"/>
    </source>
</evidence>
<dbReference type="GO" id="GO:0005634">
    <property type="term" value="C:nucleus"/>
    <property type="evidence" value="ECO:0007669"/>
    <property type="project" value="TreeGrafter"/>
</dbReference>
<dbReference type="Proteomes" id="UP000649617">
    <property type="component" value="Unassembled WGS sequence"/>
</dbReference>
<dbReference type="SMART" id="SM00248">
    <property type="entry name" value="ANK"/>
    <property type="match status" value="5"/>
</dbReference>
<dbReference type="AlphaFoldDB" id="A0A812MLE5"/>
<feature type="repeat" description="ANK" evidence="3">
    <location>
        <begin position="266"/>
        <end position="298"/>
    </location>
</feature>
<dbReference type="PANTHER" id="PTHR24193:SF121">
    <property type="entry name" value="ADA2A-CONTAINING COMPLEX COMPONENT 3, ISOFORM D"/>
    <property type="match status" value="1"/>
</dbReference>
<dbReference type="InterPro" id="IPR050663">
    <property type="entry name" value="Ankyrin-SOCS_Box"/>
</dbReference>
<evidence type="ECO:0000313" key="6">
    <source>
        <dbReference type="Proteomes" id="UP000649617"/>
    </source>
</evidence>
<keyword evidence="1" id="KW-0677">Repeat</keyword>
<protein>
    <submittedName>
        <fullName evidence="5">Mask-1 protein</fullName>
    </submittedName>
</protein>
<evidence type="ECO:0000256" key="3">
    <source>
        <dbReference type="PROSITE-ProRule" id="PRU00023"/>
    </source>
</evidence>
<dbReference type="InterPro" id="IPR002110">
    <property type="entry name" value="Ankyrin_rpt"/>
</dbReference>
<dbReference type="Pfam" id="PF00023">
    <property type="entry name" value="Ank"/>
    <property type="match status" value="2"/>
</dbReference>
<organism evidence="5 6">
    <name type="scientific">Symbiodinium pilosum</name>
    <name type="common">Dinoflagellate</name>
    <dbReference type="NCBI Taxonomy" id="2952"/>
    <lineage>
        <taxon>Eukaryota</taxon>
        <taxon>Sar</taxon>
        <taxon>Alveolata</taxon>
        <taxon>Dinophyceae</taxon>
        <taxon>Suessiales</taxon>
        <taxon>Symbiodiniaceae</taxon>
        <taxon>Symbiodinium</taxon>
    </lineage>
</organism>
<dbReference type="EMBL" id="CAJNIZ010008337">
    <property type="protein sequence ID" value="CAE7266315.1"/>
    <property type="molecule type" value="Genomic_DNA"/>
</dbReference>
<name>A0A812MLE5_SYMPI</name>
<keyword evidence="6" id="KW-1185">Reference proteome</keyword>
<dbReference type="InterPro" id="IPR036770">
    <property type="entry name" value="Ankyrin_rpt-contain_sf"/>
</dbReference>
<evidence type="ECO:0000256" key="1">
    <source>
        <dbReference type="ARBA" id="ARBA00022737"/>
    </source>
</evidence>
<dbReference type="PROSITE" id="PS50297">
    <property type="entry name" value="ANK_REP_REGION"/>
    <property type="match status" value="3"/>
</dbReference>